<dbReference type="GO" id="GO:0004844">
    <property type="term" value="F:uracil DNA N-glycosylase activity"/>
    <property type="evidence" value="ECO:0007669"/>
    <property type="project" value="UniProtKB-UniRule"/>
</dbReference>
<keyword evidence="2 7" id="KW-0227">DNA damage</keyword>
<evidence type="ECO:0000256" key="5">
    <source>
        <dbReference type="ARBA" id="ARBA00023204"/>
    </source>
</evidence>
<comment type="similarity">
    <text evidence="1 7 9">Belongs to the uracil-DNA glycosylase (UDG) superfamily. UNG family.</text>
</comment>
<dbReference type="AlphaFoldDB" id="W4KK47"/>
<dbReference type="InterPro" id="IPR002043">
    <property type="entry name" value="UDG_fam1"/>
</dbReference>
<protein>
    <recommendedName>
        <fullName evidence="7 9">Uracil-DNA glycosylase</fullName>
        <shortName evidence="7">UDG</shortName>
        <ecNumber evidence="7 9">3.2.2.27</ecNumber>
    </recommendedName>
</protein>
<accession>W4KK47</accession>
<feature type="active site" description="Proton acceptor" evidence="7 8">
    <location>
        <position position="79"/>
    </location>
</feature>
<evidence type="ECO:0000313" key="11">
    <source>
        <dbReference type="EMBL" id="ETW85416.1"/>
    </source>
</evidence>
<dbReference type="NCBIfam" id="NF003588">
    <property type="entry name" value="PRK05254.1-1"/>
    <property type="match status" value="1"/>
</dbReference>
<dbReference type="GO" id="GO:0005634">
    <property type="term" value="C:nucleus"/>
    <property type="evidence" value="ECO:0007669"/>
    <property type="project" value="UniProtKB-SubCell"/>
</dbReference>
<dbReference type="NCBIfam" id="NF003589">
    <property type="entry name" value="PRK05254.1-2"/>
    <property type="match status" value="1"/>
</dbReference>
<evidence type="ECO:0000313" key="12">
    <source>
        <dbReference type="Proteomes" id="UP000030671"/>
    </source>
</evidence>
<dbReference type="GO" id="GO:0097510">
    <property type="term" value="P:base-excision repair, AP site formation via deaminated base removal"/>
    <property type="evidence" value="ECO:0007669"/>
    <property type="project" value="TreeGrafter"/>
</dbReference>
<evidence type="ECO:0000256" key="6">
    <source>
        <dbReference type="ARBA" id="ARBA00023242"/>
    </source>
</evidence>
<comment type="function">
    <text evidence="7 9">Excises uracil residues from the DNA which can arise as a result of misincorporation of dUMP residues by DNA polymerase or due to deamination of cytosine.</text>
</comment>
<dbReference type="InterPro" id="IPR018085">
    <property type="entry name" value="Ura-DNA_Glyclase_AS"/>
</dbReference>
<evidence type="ECO:0000256" key="4">
    <source>
        <dbReference type="ARBA" id="ARBA00023128"/>
    </source>
</evidence>
<dbReference type="NCBIfam" id="NF003592">
    <property type="entry name" value="PRK05254.1-5"/>
    <property type="match status" value="1"/>
</dbReference>
<dbReference type="EMBL" id="KI925455">
    <property type="protein sequence ID" value="ETW85416.1"/>
    <property type="molecule type" value="Genomic_DNA"/>
</dbReference>
<dbReference type="NCBIfam" id="TIGR00628">
    <property type="entry name" value="ung"/>
    <property type="match status" value="1"/>
</dbReference>
<dbReference type="GO" id="GO:0005739">
    <property type="term" value="C:mitochondrion"/>
    <property type="evidence" value="ECO:0007669"/>
    <property type="project" value="UniProtKB-SubCell"/>
</dbReference>
<keyword evidence="6 7" id="KW-0539">Nucleus</keyword>
<dbReference type="eggNOG" id="KOG2994">
    <property type="taxonomic scope" value="Eukaryota"/>
</dbReference>
<dbReference type="Gene3D" id="3.40.470.10">
    <property type="entry name" value="Uracil-DNA glycosylase-like domain"/>
    <property type="match status" value="1"/>
</dbReference>
<dbReference type="InParanoid" id="W4KK47"/>
<dbReference type="RefSeq" id="XP_009542279.1">
    <property type="nucleotide sequence ID" value="XM_009543984.1"/>
</dbReference>
<evidence type="ECO:0000256" key="3">
    <source>
        <dbReference type="ARBA" id="ARBA00022801"/>
    </source>
</evidence>
<dbReference type="InterPro" id="IPR036895">
    <property type="entry name" value="Uracil-DNA_glycosylase-like_sf"/>
</dbReference>
<keyword evidence="4 7" id="KW-0496">Mitochondrion</keyword>
<dbReference type="EC" id="3.2.2.27" evidence="7 9"/>
<comment type="subcellular location">
    <subcellularLocation>
        <location evidence="7">Mitochondrion</location>
    </subcellularLocation>
    <subcellularLocation>
        <location evidence="7">Nucleus</location>
    </subcellularLocation>
</comment>
<evidence type="ECO:0000256" key="1">
    <source>
        <dbReference type="ARBA" id="ARBA00008184"/>
    </source>
</evidence>
<keyword evidence="5 7" id="KW-0234">DNA repair</keyword>
<name>W4KK47_HETIT</name>
<dbReference type="OrthoDB" id="10031947at2759"/>
<sequence>MADTTDIKHAIENLERDTMGESWYAALRDEFKKSYFHKLKMFLLAEHKSQTIYPAVRDIYSWSRLTPLQSVKAIIIGQDPYHDVDQAHGLAFSVPSPTKPPPSLKNIYKQIKDDIPSFVIPSSGDLTPLAKSGVLFLNTCLTVRAHKAHSHARKGWEELTTAALRAVVHRKAANDDDNNRGVVILAWGLSAQKTCLAVGIDENKHLVLKSAHPSPLSAYRGFFGNAHFKQANTWLESRYGPGQGVDWTALNA</sequence>
<dbReference type="Proteomes" id="UP000030671">
    <property type="component" value="Unassembled WGS sequence"/>
</dbReference>
<keyword evidence="3 7" id="KW-0378">Hydrolase</keyword>
<evidence type="ECO:0000256" key="2">
    <source>
        <dbReference type="ARBA" id="ARBA00022763"/>
    </source>
</evidence>
<dbReference type="HAMAP" id="MF_00148">
    <property type="entry name" value="UDG"/>
    <property type="match status" value="1"/>
</dbReference>
<dbReference type="InterPro" id="IPR005122">
    <property type="entry name" value="Uracil-DNA_glycosylase-like"/>
</dbReference>
<dbReference type="SMART" id="SM00986">
    <property type="entry name" value="UDG"/>
    <property type="match status" value="1"/>
</dbReference>
<dbReference type="Pfam" id="PF03167">
    <property type="entry name" value="UDG"/>
    <property type="match status" value="1"/>
</dbReference>
<dbReference type="SUPFAM" id="SSF52141">
    <property type="entry name" value="Uracil-DNA glycosylase-like"/>
    <property type="match status" value="1"/>
</dbReference>
<evidence type="ECO:0000256" key="8">
    <source>
        <dbReference type="PROSITE-ProRule" id="PRU10072"/>
    </source>
</evidence>
<dbReference type="KEGG" id="hir:HETIRDRAFT_470396"/>
<proteinExistence type="inferred from homology"/>
<organism evidence="11 12">
    <name type="scientific">Heterobasidion irregulare (strain TC 32-1)</name>
    <dbReference type="NCBI Taxonomy" id="747525"/>
    <lineage>
        <taxon>Eukaryota</taxon>
        <taxon>Fungi</taxon>
        <taxon>Dikarya</taxon>
        <taxon>Basidiomycota</taxon>
        <taxon>Agaricomycotina</taxon>
        <taxon>Agaricomycetes</taxon>
        <taxon>Russulales</taxon>
        <taxon>Bondarzewiaceae</taxon>
        <taxon>Heterobasidion</taxon>
        <taxon>Heterobasidion annosum species complex</taxon>
    </lineage>
</organism>
<dbReference type="STRING" id="747525.W4KK47"/>
<reference evidence="11 12" key="1">
    <citation type="journal article" date="2012" name="New Phytol.">
        <title>Insight into trade-off between wood decay and parasitism from the genome of a fungal forest pathogen.</title>
        <authorList>
            <person name="Olson A."/>
            <person name="Aerts A."/>
            <person name="Asiegbu F."/>
            <person name="Belbahri L."/>
            <person name="Bouzid O."/>
            <person name="Broberg A."/>
            <person name="Canback B."/>
            <person name="Coutinho P.M."/>
            <person name="Cullen D."/>
            <person name="Dalman K."/>
            <person name="Deflorio G."/>
            <person name="van Diepen L.T."/>
            <person name="Dunand C."/>
            <person name="Duplessis S."/>
            <person name="Durling M."/>
            <person name="Gonthier P."/>
            <person name="Grimwood J."/>
            <person name="Fossdal C.G."/>
            <person name="Hansson D."/>
            <person name="Henrissat B."/>
            <person name="Hietala A."/>
            <person name="Himmelstrand K."/>
            <person name="Hoffmeister D."/>
            <person name="Hogberg N."/>
            <person name="James T.Y."/>
            <person name="Karlsson M."/>
            <person name="Kohler A."/>
            <person name="Kues U."/>
            <person name="Lee Y.H."/>
            <person name="Lin Y.C."/>
            <person name="Lind M."/>
            <person name="Lindquist E."/>
            <person name="Lombard V."/>
            <person name="Lucas S."/>
            <person name="Lunden K."/>
            <person name="Morin E."/>
            <person name="Murat C."/>
            <person name="Park J."/>
            <person name="Raffaello T."/>
            <person name="Rouze P."/>
            <person name="Salamov A."/>
            <person name="Schmutz J."/>
            <person name="Solheim H."/>
            <person name="Stahlberg J."/>
            <person name="Velez H."/>
            <person name="de Vries R.P."/>
            <person name="Wiebenga A."/>
            <person name="Woodward S."/>
            <person name="Yakovlev I."/>
            <person name="Garbelotto M."/>
            <person name="Martin F."/>
            <person name="Grigoriev I.V."/>
            <person name="Stenlid J."/>
        </authorList>
    </citation>
    <scope>NUCLEOTIDE SEQUENCE [LARGE SCALE GENOMIC DNA]</scope>
    <source>
        <strain evidence="11 12">TC 32-1</strain>
    </source>
</reference>
<keyword evidence="12" id="KW-1185">Reference proteome</keyword>
<dbReference type="GeneID" id="20677344"/>
<evidence type="ECO:0000256" key="7">
    <source>
        <dbReference type="HAMAP-Rule" id="MF_03166"/>
    </source>
</evidence>
<dbReference type="PANTHER" id="PTHR11264">
    <property type="entry name" value="URACIL-DNA GLYCOSYLASE"/>
    <property type="match status" value="1"/>
</dbReference>
<evidence type="ECO:0000256" key="9">
    <source>
        <dbReference type="RuleBase" id="RU003780"/>
    </source>
</evidence>
<dbReference type="HOGENOM" id="CLU_032162_2_2_1"/>
<dbReference type="PANTHER" id="PTHR11264:SF0">
    <property type="entry name" value="URACIL-DNA GLYCOSYLASE"/>
    <property type="match status" value="1"/>
</dbReference>
<evidence type="ECO:0000259" key="10">
    <source>
        <dbReference type="SMART" id="SM00986"/>
    </source>
</evidence>
<gene>
    <name evidence="7" type="primary">UNG1</name>
    <name evidence="11" type="ORF">HETIRDRAFT_470396</name>
</gene>
<dbReference type="CDD" id="cd10027">
    <property type="entry name" value="UDG-F1-like"/>
    <property type="match status" value="1"/>
</dbReference>
<comment type="catalytic activity">
    <reaction evidence="7 9">
        <text>Hydrolyzes single-stranded DNA or mismatched double-stranded DNA and polynucleotides, releasing free uracil.</text>
        <dbReference type="EC" id="3.2.2.27"/>
    </reaction>
</comment>
<dbReference type="FunFam" id="3.40.470.10:FF:000007">
    <property type="entry name" value="Uracil-DNA glycosylase"/>
    <property type="match status" value="1"/>
</dbReference>
<feature type="domain" description="Uracil-DNA glycosylase-like" evidence="10">
    <location>
        <begin position="64"/>
        <end position="235"/>
    </location>
</feature>
<dbReference type="SMART" id="SM00987">
    <property type="entry name" value="UreE_C"/>
    <property type="match status" value="1"/>
</dbReference>
<dbReference type="PROSITE" id="PS00130">
    <property type="entry name" value="U_DNA_GLYCOSYLASE"/>
    <property type="match status" value="1"/>
</dbReference>